<keyword evidence="2" id="KW-0378">Hydrolase</keyword>
<name>A0A6J4N5F8_9BACT</name>
<feature type="compositionally biased region" description="Low complexity" evidence="1">
    <location>
        <begin position="20"/>
        <end position="34"/>
    </location>
</feature>
<accession>A0A6J4N5F8</accession>
<organism evidence="2">
    <name type="scientific">uncultured Gemmatimonadota bacterium</name>
    <dbReference type="NCBI Taxonomy" id="203437"/>
    <lineage>
        <taxon>Bacteria</taxon>
        <taxon>Pseudomonadati</taxon>
        <taxon>Gemmatimonadota</taxon>
        <taxon>environmental samples</taxon>
    </lineage>
</organism>
<feature type="region of interest" description="Disordered" evidence="1">
    <location>
        <begin position="131"/>
        <end position="156"/>
    </location>
</feature>
<feature type="compositionally biased region" description="Basic residues" evidence="1">
    <location>
        <begin position="137"/>
        <end position="146"/>
    </location>
</feature>
<dbReference type="EMBL" id="CADCTV010001093">
    <property type="protein sequence ID" value="CAA9378651.1"/>
    <property type="molecule type" value="Genomic_DNA"/>
</dbReference>
<dbReference type="GO" id="GO:0033961">
    <property type="term" value="F:cis-stilbene-oxide hydrolase activity"/>
    <property type="evidence" value="ECO:0007669"/>
    <property type="project" value="UniProtKB-EC"/>
</dbReference>
<proteinExistence type="predicted"/>
<feature type="non-terminal residue" evidence="2">
    <location>
        <position position="426"/>
    </location>
</feature>
<feature type="region of interest" description="Disordered" evidence="1">
    <location>
        <begin position="401"/>
        <end position="426"/>
    </location>
</feature>
<reference evidence="2" key="1">
    <citation type="submission" date="2020-02" db="EMBL/GenBank/DDBJ databases">
        <authorList>
            <person name="Meier V. D."/>
        </authorList>
    </citation>
    <scope>NUCLEOTIDE SEQUENCE</scope>
    <source>
        <strain evidence="2">AVDCRST_MAG89</strain>
    </source>
</reference>
<feature type="region of interest" description="Disordered" evidence="1">
    <location>
        <begin position="168"/>
        <end position="295"/>
    </location>
</feature>
<evidence type="ECO:0000313" key="2">
    <source>
        <dbReference type="EMBL" id="CAA9378651.1"/>
    </source>
</evidence>
<evidence type="ECO:0000256" key="1">
    <source>
        <dbReference type="SAM" id="MobiDB-lite"/>
    </source>
</evidence>
<feature type="compositionally biased region" description="Basic and acidic residues" evidence="1">
    <location>
        <begin position="257"/>
        <end position="275"/>
    </location>
</feature>
<sequence>VLFDRTHRRTRPAPGGGAARGPAGRRGPPLSRAGSRGGAHRPSAAPGRHALARPRNRRRPVAGRAARQPAGARALLGHGLRLAPRGGEAQRAPAVRHEDRRRGHPLHPRQIAPPRRDAADRHARLAGLRVRADQAHRAAHRSHALRRAGGGRVPRGDPVAARLRLLGAAGGGGVGVGPHRPRVGRADEAPRLHPLRRAGRRLGRERRPGDGAAGAGGAGRHPHQLPRHGAGRRGRRARRGRAAAGRAHRAGARRLRGAQEVRHGGKPRVPDDDVRPAAGGGLRDDGFARRPRRVPPRAPRVRAVVLWPRPRAVAHARRRAGQPVALLADEHRRLRRAHLLGEPGGEPDQRGVAQDGRDQGAGRRLRLPAGDLPRARDMDAARLSHAELLQPGRARRALRGVGAPGRVRRGAAGGVQAAAHAQRRAV</sequence>
<dbReference type="AlphaFoldDB" id="A0A6J4N5F8"/>
<feature type="non-terminal residue" evidence="2">
    <location>
        <position position="1"/>
    </location>
</feature>
<gene>
    <name evidence="2" type="ORF">AVDCRST_MAG89-5207</name>
</gene>
<feature type="region of interest" description="Disordered" evidence="1">
    <location>
        <begin position="1"/>
        <end position="117"/>
    </location>
</feature>
<protein>
    <submittedName>
        <fullName evidence="2">Epoxide hydrolase</fullName>
        <ecNumber evidence="2">3.3.2.9</ecNumber>
    </submittedName>
</protein>
<feature type="compositionally biased region" description="Basic residues" evidence="1">
    <location>
        <begin position="220"/>
        <end position="256"/>
    </location>
</feature>
<feature type="compositionally biased region" description="Low complexity" evidence="1">
    <location>
        <begin position="62"/>
        <end position="87"/>
    </location>
</feature>
<feature type="region of interest" description="Disordered" evidence="1">
    <location>
        <begin position="340"/>
        <end position="366"/>
    </location>
</feature>
<feature type="compositionally biased region" description="Basic residues" evidence="1">
    <location>
        <begin position="1"/>
        <end position="11"/>
    </location>
</feature>
<dbReference type="EC" id="3.3.2.9" evidence="2"/>
<feature type="compositionally biased region" description="Basic residues" evidence="1">
    <location>
        <begin position="193"/>
        <end position="204"/>
    </location>
</feature>
<feature type="compositionally biased region" description="Basic residues" evidence="1">
    <location>
        <begin position="50"/>
        <end position="61"/>
    </location>
</feature>